<dbReference type="OrthoDB" id="3545916at2759"/>
<reference evidence="3" key="1">
    <citation type="submission" date="2020-01" db="EMBL/GenBank/DDBJ databases">
        <authorList>
            <consortium name="DOE Joint Genome Institute"/>
            <person name="Haridas S."/>
            <person name="Albert R."/>
            <person name="Binder M."/>
            <person name="Bloem J."/>
            <person name="Labutti K."/>
            <person name="Salamov A."/>
            <person name="Andreopoulos B."/>
            <person name="Baker S.E."/>
            <person name="Barry K."/>
            <person name="Bills G."/>
            <person name="Bluhm B.H."/>
            <person name="Cannon C."/>
            <person name="Castanera R."/>
            <person name="Culley D.E."/>
            <person name="Daum C."/>
            <person name="Ezra D."/>
            <person name="Gonzalez J.B."/>
            <person name="Henrissat B."/>
            <person name="Kuo A."/>
            <person name="Liang C."/>
            <person name="Lipzen A."/>
            <person name="Lutzoni F."/>
            <person name="Magnuson J."/>
            <person name="Mondo S."/>
            <person name="Nolan M."/>
            <person name="Ohm R."/>
            <person name="Pangilinan J."/>
            <person name="Park H.-J."/>
            <person name="Ramirez L."/>
            <person name="Alfaro M."/>
            <person name="Sun H."/>
            <person name="Tritt A."/>
            <person name="Yoshinaga Y."/>
            <person name="Zwiers L.-H."/>
            <person name="Turgeon B.G."/>
            <person name="Goodwin S.B."/>
            <person name="Spatafora J.W."/>
            <person name="Crous P.W."/>
            <person name="Grigoriev I.V."/>
        </authorList>
    </citation>
    <scope>NUCLEOTIDE SEQUENCE</scope>
    <source>
        <strain evidence="3">IPT5</strain>
    </source>
</reference>
<evidence type="ECO:0000256" key="2">
    <source>
        <dbReference type="SAM" id="MobiDB-lite"/>
    </source>
</evidence>
<feature type="region of interest" description="Disordered" evidence="2">
    <location>
        <begin position="1"/>
        <end position="39"/>
    </location>
</feature>
<accession>A0A6A7B3H0</accession>
<dbReference type="AlphaFoldDB" id="A0A6A7B3H0"/>
<evidence type="ECO:0000256" key="1">
    <source>
        <dbReference type="SAM" id="Coils"/>
    </source>
</evidence>
<evidence type="ECO:0000313" key="4">
    <source>
        <dbReference type="Proteomes" id="UP000799423"/>
    </source>
</evidence>
<gene>
    <name evidence="3" type="ORF">T440DRAFT_532756</name>
</gene>
<keyword evidence="1" id="KW-0175">Coiled coil</keyword>
<name>A0A6A7B3H0_9PLEO</name>
<protein>
    <submittedName>
        <fullName evidence="3">Uncharacterized protein</fullName>
    </submittedName>
</protein>
<dbReference type="Proteomes" id="UP000799423">
    <property type="component" value="Unassembled WGS sequence"/>
</dbReference>
<proteinExistence type="predicted"/>
<dbReference type="EMBL" id="MU006309">
    <property type="protein sequence ID" value="KAF2849833.1"/>
    <property type="molecule type" value="Genomic_DNA"/>
</dbReference>
<feature type="coiled-coil region" evidence="1">
    <location>
        <begin position="136"/>
        <end position="204"/>
    </location>
</feature>
<organism evidence="3 4">
    <name type="scientific">Plenodomus tracheiphilus IPT5</name>
    <dbReference type="NCBI Taxonomy" id="1408161"/>
    <lineage>
        <taxon>Eukaryota</taxon>
        <taxon>Fungi</taxon>
        <taxon>Dikarya</taxon>
        <taxon>Ascomycota</taxon>
        <taxon>Pezizomycotina</taxon>
        <taxon>Dothideomycetes</taxon>
        <taxon>Pleosporomycetidae</taxon>
        <taxon>Pleosporales</taxon>
        <taxon>Pleosporineae</taxon>
        <taxon>Leptosphaeriaceae</taxon>
        <taxon>Plenodomus</taxon>
    </lineage>
</organism>
<evidence type="ECO:0000313" key="3">
    <source>
        <dbReference type="EMBL" id="KAF2849833.1"/>
    </source>
</evidence>
<sequence length="532" mass="60222">MENIKGYATRSTRQLAAPSASRHDKRTNSEMGKSVEEDTESIIRALQKSLNERDAECAKERHRYRSLEGTTKRLKLRLSDLEKSDIRYNAILDDVLIPYAGYKNLRIDIHTGELIDNIGEPLLQDALKATGMQNEAQGWREQYHKLEYEADILREQVRVLVAQKKQFRHDLRNNGVIPDLEQQIQAQRNENEALHEQIQDLQKDALTRVENIEFVSDDQFEKEFQAIASSVKALSRLIRLVDQVDVVQELPSGMFLLNVDPVHWHGSARKKIFIEAWIWAALVIYIFRSPFSVFGDNANGLGETWKRIFGNEHVNDWPAPSSLCEQWRCTTAKKLRELGSNHVNPDQNGEPWAKRARHLDSLPSENLALTLDTHLMRVAVGSNIEQLRNIADKAFALASQMSHQRNRLQLTYPEAGAMFQANEMSAVPDRDSENGDAGLVAFVVNPGLTKWGNARGEDLEQRFDIVPSLVQLEPVQIKQEPGSAEHHEAPVASDSTISQETGNANQLVHNPDVQQPNNTVHGVVVKQEPICL</sequence>
<keyword evidence="4" id="KW-1185">Reference proteome</keyword>